<keyword evidence="6" id="KW-0694">RNA-binding</keyword>
<evidence type="ECO:0000256" key="3">
    <source>
        <dbReference type="ARBA" id="ARBA00022722"/>
    </source>
</evidence>
<keyword evidence="2" id="KW-1277">Toxin-antitoxin system</keyword>
<dbReference type="GO" id="GO:0003729">
    <property type="term" value="F:mRNA binding"/>
    <property type="evidence" value="ECO:0007669"/>
    <property type="project" value="InterPro"/>
</dbReference>
<protein>
    <submittedName>
        <fullName evidence="8">Toxin-antitoxin system, toxin component, HicA domain-containing protein</fullName>
    </submittedName>
</protein>
<organism evidence="8 9">
    <name type="scientific">Desulfonema magnum</name>
    <dbReference type="NCBI Taxonomy" id="45655"/>
    <lineage>
        <taxon>Bacteria</taxon>
        <taxon>Pseudomonadati</taxon>
        <taxon>Thermodesulfobacteriota</taxon>
        <taxon>Desulfobacteria</taxon>
        <taxon>Desulfobacterales</taxon>
        <taxon>Desulfococcaceae</taxon>
        <taxon>Desulfonema</taxon>
    </lineage>
</organism>
<dbReference type="InterPro" id="IPR012933">
    <property type="entry name" value="HicA_mRNA_interferase"/>
</dbReference>
<reference evidence="8" key="1">
    <citation type="journal article" date="2021" name="Microb. Physiol.">
        <title>Proteogenomic Insights into the Physiology of Marine, Sulfate-Reducing, Filamentous Desulfonema limicola and Desulfonema magnum.</title>
        <authorList>
            <person name="Schnaars V."/>
            <person name="Wohlbrand L."/>
            <person name="Scheve S."/>
            <person name="Hinrichs C."/>
            <person name="Reinhardt R."/>
            <person name="Rabus R."/>
        </authorList>
    </citation>
    <scope>NUCLEOTIDE SEQUENCE</scope>
    <source>
        <strain evidence="8">4be13</strain>
    </source>
</reference>
<keyword evidence="4" id="KW-0255">Endonuclease</keyword>
<evidence type="ECO:0000256" key="7">
    <source>
        <dbReference type="ARBA" id="ARBA00023016"/>
    </source>
</evidence>
<name>A0A975BF72_9BACT</name>
<dbReference type="EMBL" id="CP061800">
    <property type="protein sequence ID" value="QTA84168.1"/>
    <property type="molecule type" value="Genomic_DNA"/>
</dbReference>
<evidence type="ECO:0000256" key="4">
    <source>
        <dbReference type="ARBA" id="ARBA00022759"/>
    </source>
</evidence>
<accession>A0A975BF72</accession>
<gene>
    <name evidence="8" type="ORF">dnm_001610</name>
</gene>
<evidence type="ECO:0000256" key="1">
    <source>
        <dbReference type="ARBA" id="ARBA00006620"/>
    </source>
</evidence>
<keyword evidence="3" id="KW-0540">Nuclease</keyword>
<evidence type="ECO:0000313" key="8">
    <source>
        <dbReference type="EMBL" id="QTA84168.1"/>
    </source>
</evidence>
<evidence type="ECO:0000256" key="5">
    <source>
        <dbReference type="ARBA" id="ARBA00022801"/>
    </source>
</evidence>
<keyword evidence="5" id="KW-0378">Hydrolase</keyword>
<evidence type="ECO:0000256" key="6">
    <source>
        <dbReference type="ARBA" id="ARBA00022884"/>
    </source>
</evidence>
<keyword evidence="7" id="KW-0346">Stress response</keyword>
<keyword evidence="9" id="KW-1185">Reference proteome</keyword>
<proteinExistence type="inferred from homology"/>
<dbReference type="SUPFAM" id="SSF54786">
    <property type="entry name" value="YcfA/nrd intein domain"/>
    <property type="match status" value="1"/>
</dbReference>
<sequence length="83" mass="9424">MTKSEKLLSKARNNPSGLSFSEFERLLSHNGWTFDHQKGSHRIWRSPGGTRLPVQCSSGGKAKGYQVRQFLKQHGKERKNGQI</sequence>
<dbReference type="AlphaFoldDB" id="A0A975BF72"/>
<dbReference type="Pfam" id="PF07927">
    <property type="entry name" value="HicA_toxin"/>
    <property type="match status" value="1"/>
</dbReference>
<dbReference type="InterPro" id="IPR038570">
    <property type="entry name" value="HicA_sf"/>
</dbReference>
<dbReference type="KEGG" id="dmm:dnm_001610"/>
<evidence type="ECO:0000313" key="9">
    <source>
        <dbReference type="Proteomes" id="UP000663722"/>
    </source>
</evidence>
<dbReference type="Gene3D" id="3.30.920.30">
    <property type="entry name" value="Hypothetical protein"/>
    <property type="match status" value="1"/>
</dbReference>
<dbReference type="GO" id="GO:0004519">
    <property type="term" value="F:endonuclease activity"/>
    <property type="evidence" value="ECO:0007669"/>
    <property type="project" value="UniProtKB-KW"/>
</dbReference>
<dbReference type="Proteomes" id="UP000663722">
    <property type="component" value="Chromosome"/>
</dbReference>
<dbReference type="RefSeq" id="WP_207680774.1">
    <property type="nucleotide sequence ID" value="NZ_CP061800.1"/>
</dbReference>
<evidence type="ECO:0000256" key="2">
    <source>
        <dbReference type="ARBA" id="ARBA00022649"/>
    </source>
</evidence>
<comment type="similarity">
    <text evidence="1">Belongs to the HicA mRNA interferase family.</text>
</comment>
<dbReference type="GO" id="GO:0016787">
    <property type="term" value="F:hydrolase activity"/>
    <property type="evidence" value="ECO:0007669"/>
    <property type="project" value="UniProtKB-KW"/>
</dbReference>